<evidence type="ECO:0000313" key="2">
    <source>
        <dbReference type="EMBL" id="XDK25607.1"/>
    </source>
</evidence>
<gene>
    <name evidence="2" type="ORF">AB0763_02875</name>
</gene>
<protein>
    <submittedName>
        <fullName evidence="2">Uncharacterized protein</fullName>
    </submittedName>
</protein>
<keyword evidence="1" id="KW-0812">Transmembrane</keyword>
<reference evidence="2" key="1">
    <citation type="submission" date="2024-07" db="EMBL/GenBank/DDBJ databases">
        <title>Genome Analysis of a Potential Novel Vibrio Species Secreting pH- and Thermo-stable Alginate Lyase and its Application in Producing Alginate Oligosaccharides.</title>
        <authorList>
            <person name="Huang H."/>
            <person name="Bao K."/>
        </authorList>
    </citation>
    <scope>NUCLEOTIDE SEQUENCE</scope>
    <source>
        <strain evidence="2">HB236076</strain>
    </source>
</reference>
<proteinExistence type="predicted"/>
<keyword evidence="1" id="KW-0472">Membrane</keyword>
<name>A0AB39HFZ3_9VIBR</name>
<accession>A0AB39HFZ3</accession>
<dbReference type="AlphaFoldDB" id="A0AB39HFZ3"/>
<keyword evidence="1" id="KW-1133">Transmembrane helix</keyword>
<evidence type="ECO:0000256" key="1">
    <source>
        <dbReference type="SAM" id="Phobius"/>
    </source>
</evidence>
<dbReference type="EMBL" id="CP162601">
    <property type="protein sequence ID" value="XDK25607.1"/>
    <property type="molecule type" value="Genomic_DNA"/>
</dbReference>
<sequence>MLSPSRLLVRLTIVSLIVLGFQFSALYFLPMILLLNTHHREFFGW</sequence>
<dbReference type="RefSeq" id="WP_306101049.1">
    <property type="nucleotide sequence ID" value="NZ_CP162601.1"/>
</dbReference>
<feature type="transmembrane region" description="Helical" evidence="1">
    <location>
        <begin position="7"/>
        <end position="35"/>
    </location>
</feature>
<organism evidence="2">
    <name type="scientific">Vibrio sp. HB236076</name>
    <dbReference type="NCBI Taxonomy" id="3232307"/>
    <lineage>
        <taxon>Bacteria</taxon>
        <taxon>Pseudomonadati</taxon>
        <taxon>Pseudomonadota</taxon>
        <taxon>Gammaproteobacteria</taxon>
        <taxon>Vibrionales</taxon>
        <taxon>Vibrionaceae</taxon>
        <taxon>Vibrio</taxon>
    </lineage>
</organism>
<dbReference type="KEGG" id="vih:AB0763_02875"/>